<comment type="similarity">
    <text evidence="2">Belongs to the universal stress protein A family.</text>
</comment>
<comment type="caution">
    <text evidence="6">The sequence shown here is derived from an EMBL/GenBank/DDBJ whole genome shotgun (WGS) entry which is preliminary data.</text>
</comment>
<accession>A0A0C2IC93</accession>
<protein>
    <submittedName>
        <fullName evidence="6">Universal stress protein E</fullName>
    </submittedName>
</protein>
<dbReference type="EMBL" id="JXDG01000047">
    <property type="protein sequence ID" value="KIH82612.1"/>
    <property type="molecule type" value="Genomic_DNA"/>
</dbReference>
<feature type="domain" description="UspA" evidence="5">
    <location>
        <begin position="4"/>
        <end position="145"/>
    </location>
</feature>
<evidence type="ECO:0000313" key="6">
    <source>
        <dbReference type="EMBL" id="KIH82612.1"/>
    </source>
</evidence>
<dbReference type="Pfam" id="PF00582">
    <property type="entry name" value="Usp"/>
    <property type="match status" value="2"/>
</dbReference>
<evidence type="ECO:0000259" key="5">
    <source>
        <dbReference type="Pfam" id="PF00582"/>
    </source>
</evidence>
<feature type="domain" description="UspA" evidence="5">
    <location>
        <begin position="154"/>
        <end position="297"/>
    </location>
</feature>
<dbReference type="Gene3D" id="3.40.50.12370">
    <property type="match status" value="1"/>
</dbReference>
<evidence type="ECO:0000256" key="1">
    <source>
        <dbReference type="ARBA" id="ARBA00004496"/>
    </source>
</evidence>
<evidence type="ECO:0000256" key="2">
    <source>
        <dbReference type="ARBA" id="ARBA00008791"/>
    </source>
</evidence>
<comment type="function">
    <text evidence="4">Required for resistance to DNA-damaging agents.</text>
</comment>
<dbReference type="OrthoDB" id="239260at2"/>
<name>A0A0C2IC93_9PSED</name>
<comment type="subcellular location">
    <subcellularLocation>
        <location evidence="1">Cytoplasm</location>
    </subcellularLocation>
</comment>
<evidence type="ECO:0000313" key="7">
    <source>
        <dbReference type="Proteomes" id="UP000031535"/>
    </source>
</evidence>
<dbReference type="PANTHER" id="PTHR47892:SF1">
    <property type="entry name" value="UNIVERSAL STRESS PROTEIN E"/>
    <property type="match status" value="1"/>
</dbReference>
<dbReference type="InterPro" id="IPR006016">
    <property type="entry name" value="UspA"/>
</dbReference>
<keyword evidence="3" id="KW-0963">Cytoplasm</keyword>
<dbReference type="SUPFAM" id="SSF52402">
    <property type="entry name" value="Adenine nucleotide alpha hydrolases-like"/>
    <property type="match status" value="2"/>
</dbReference>
<dbReference type="GO" id="GO:0005737">
    <property type="term" value="C:cytoplasm"/>
    <property type="evidence" value="ECO:0007669"/>
    <property type="project" value="UniProtKB-SubCell"/>
</dbReference>
<reference evidence="6 7" key="1">
    <citation type="submission" date="2015-01" db="EMBL/GenBank/DDBJ databases">
        <title>Complete genome of Pseudomonas batumici UCM B-321 producer of the batumin antibiotic with strong antistaphilococcal and potential anticancer activity.</title>
        <authorList>
            <person name="Klochko V.V."/>
            <person name="Zelena L.B."/>
            <person name="Elena K.A."/>
            <person name="Reva O.N."/>
        </authorList>
    </citation>
    <scope>NUCLEOTIDE SEQUENCE [LARGE SCALE GENOMIC DNA]</scope>
    <source>
        <strain evidence="6 7">UCM B-321</strain>
    </source>
</reference>
<dbReference type="RefSeq" id="WP_040069434.1">
    <property type="nucleotide sequence ID" value="NZ_JXDG01000047.1"/>
</dbReference>
<dbReference type="STRING" id="226910.UCMB321_3610"/>
<evidence type="ECO:0000256" key="3">
    <source>
        <dbReference type="ARBA" id="ARBA00022490"/>
    </source>
</evidence>
<dbReference type="AlphaFoldDB" id="A0A0C2IC93"/>
<gene>
    <name evidence="6" type="ORF">UCMB321_3610</name>
</gene>
<sequence length="304" mass="34074">MSDYHRILLLAPPEMSRSPAFERATELALSTGAALHILAFDYVSTLDVATLFDQKAMTQAREGYLELHRRWLHQETDRLRGRGLDVSCNIFWCHHPLLPIIEYIRDLDIDLLVKDVHREPGLKRLFATPLDWQLLRDCPVPVHLVAGHTHPLPRHVLVAVDLGREAAEEAFNDTLVEAGQAFARQCAATFSLVHVHDKSRSYVHEMGWGTLPMAEGLEMASRADEQQAFKALAQRNGVEKNQRYFLMGSVIETLGAFVDHNGVDVMVMGTRHSHGLDSILGSTAENILYRSACSLLALSPERLA</sequence>
<evidence type="ECO:0000256" key="4">
    <source>
        <dbReference type="ARBA" id="ARBA00037131"/>
    </source>
</evidence>
<dbReference type="PATRIC" id="fig|226910.6.peg.3602"/>
<organism evidence="6 7">
    <name type="scientific">Pseudomonas batumici</name>
    <dbReference type="NCBI Taxonomy" id="226910"/>
    <lineage>
        <taxon>Bacteria</taxon>
        <taxon>Pseudomonadati</taxon>
        <taxon>Pseudomonadota</taxon>
        <taxon>Gammaproteobacteria</taxon>
        <taxon>Pseudomonadales</taxon>
        <taxon>Pseudomonadaceae</taxon>
        <taxon>Pseudomonas</taxon>
    </lineage>
</organism>
<dbReference type="Proteomes" id="UP000031535">
    <property type="component" value="Unassembled WGS sequence"/>
</dbReference>
<keyword evidence="7" id="KW-1185">Reference proteome</keyword>
<proteinExistence type="inferred from homology"/>
<dbReference type="PANTHER" id="PTHR47892">
    <property type="entry name" value="UNIVERSAL STRESS PROTEIN E"/>
    <property type="match status" value="1"/>
</dbReference>